<dbReference type="EMBL" id="CP000967">
    <property type="protein sequence ID" value="ACD58396.1"/>
    <property type="molecule type" value="Genomic_DNA"/>
</dbReference>
<evidence type="ECO:0000313" key="1">
    <source>
        <dbReference type="EMBL" id="ACD58396.1"/>
    </source>
</evidence>
<name>A0A0K0GJH2_XANOP</name>
<proteinExistence type="predicted"/>
<dbReference type="HOGENOM" id="CLU_2686913_0_0_6"/>
<accession>A0A0K0GJH2</accession>
<sequence>MFSTRRSVFYGITTTGSIPSWMENAKRDADQHSSVVACGVGRVLHAGIARVHACRAGITSARNAGADASSHPGS</sequence>
<dbReference type="Proteomes" id="UP000001740">
    <property type="component" value="Chromosome"/>
</dbReference>
<organism evidence="1 2">
    <name type="scientific">Xanthomonas oryzae pv. oryzae (strain PXO99A)</name>
    <dbReference type="NCBI Taxonomy" id="360094"/>
    <lineage>
        <taxon>Bacteria</taxon>
        <taxon>Pseudomonadati</taxon>
        <taxon>Pseudomonadota</taxon>
        <taxon>Gammaproteobacteria</taxon>
        <taxon>Lysobacterales</taxon>
        <taxon>Lysobacteraceae</taxon>
        <taxon>Xanthomonas</taxon>
    </lineage>
</organism>
<gene>
    <name evidence="1" type="ordered locus">PXO_00066</name>
</gene>
<evidence type="ECO:0000313" key="2">
    <source>
        <dbReference type="Proteomes" id="UP000001740"/>
    </source>
</evidence>
<dbReference type="KEGG" id="xop:PXO_00066"/>
<reference evidence="1 2" key="1">
    <citation type="journal article" date="2008" name="BMC Genomics">
        <title>Genome sequence and rapid evolution of the rice pathogen Xanthomonas oryzae pv. oryzae PXO99A.</title>
        <authorList>
            <person name="Salzberg S.L."/>
            <person name="Sommer D.D."/>
            <person name="Schatz M.C."/>
            <person name="Phillippy A.M."/>
            <person name="Rabinowicz P.D."/>
            <person name="Tsuge S."/>
            <person name="Furutani A."/>
            <person name="Ochiai H."/>
            <person name="Delcher A.L."/>
            <person name="Kelley D."/>
            <person name="Madupu R."/>
            <person name="Puiu D."/>
            <person name="Radune D."/>
            <person name="Shumway M."/>
            <person name="Trapnell C."/>
            <person name="Aparna G."/>
            <person name="Jha G."/>
            <person name="Pandey A."/>
            <person name="Patil P.B."/>
            <person name="Ishihara H."/>
            <person name="Meyer D.F."/>
            <person name="Szurek B."/>
            <person name="Verdier V."/>
            <person name="Koebnik R."/>
            <person name="Dow J.M."/>
            <person name="Ryan R.P."/>
            <person name="Hirata H."/>
            <person name="Tsuyumu S."/>
            <person name="Won Lee S."/>
            <person name="Seo Y.S."/>
            <person name="Sriariyanum M."/>
            <person name="Ronald P.C."/>
            <person name="Sonti R.V."/>
            <person name="Van Sluys M.A."/>
            <person name="Leach J.E."/>
            <person name="White F.F."/>
            <person name="Bogdanove A.J."/>
        </authorList>
    </citation>
    <scope>NUCLEOTIDE SEQUENCE [LARGE SCALE GENOMIC DNA]</scope>
    <source>
        <strain evidence="1 2">PXO99A</strain>
    </source>
</reference>
<dbReference type="AlphaFoldDB" id="A0A0K0GJH2"/>
<protein>
    <submittedName>
        <fullName evidence="1">Uncharacterized protein</fullName>
    </submittedName>
</protein>